<dbReference type="EMBL" id="BPLR01006725">
    <property type="protein sequence ID" value="GIY11937.1"/>
    <property type="molecule type" value="Genomic_DNA"/>
</dbReference>
<evidence type="ECO:0000313" key="3">
    <source>
        <dbReference type="Proteomes" id="UP001054945"/>
    </source>
</evidence>
<evidence type="ECO:0000256" key="1">
    <source>
        <dbReference type="SAM" id="MobiDB-lite"/>
    </source>
</evidence>
<sequence length="82" mass="9592">MSRTPDVCQTPEHQMEPGTSDVHHSNDVPDQIHQYQSNANYCKDVNHLLTISRIQTHCQITLFHLFSLCQEMYLVHQLLTWS</sequence>
<dbReference type="AlphaFoldDB" id="A0AAV4QV00"/>
<dbReference type="Proteomes" id="UP001054945">
    <property type="component" value="Unassembled WGS sequence"/>
</dbReference>
<gene>
    <name evidence="2" type="ORF">CEXT_670651</name>
</gene>
<reference evidence="2 3" key="1">
    <citation type="submission" date="2021-06" db="EMBL/GenBank/DDBJ databases">
        <title>Caerostris extrusa draft genome.</title>
        <authorList>
            <person name="Kono N."/>
            <person name="Arakawa K."/>
        </authorList>
    </citation>
    <scope>NUCLEOTIDE SEQUENCE [LARGE SCALE GENOMIC DNA]</scope>
</reference>
<protein>
    <submittedName>
        <fullName evidence="2">Uncharacterized protein</fullName>
    </submittedName>
</protein>
<proteinExistence type="predicted"/>
<organism evidence="2 3">
    <name type="scientific">Caerostris extrusa</name>
    <name type="common">Bark spider</name>
    <name type="synonym">Caerostris bankana</name>
    <dbReference type="NCBI Taxonomy" id="172846"/>
    <lineage>
        <taxon>Eukaryota</taxon>
        <taxon>Metazoa</taxon>
        <taxon>Ecdysozoa</taxon>
        <taxon>Arthropoda</taxon>
        <taxon>Chelicerata</taxon>
        <taxon>Arachnida</taxon>
        <taxon>Araneae</taxon>
        <taxon>Araneomorphae</taxon>
        <taxon>Entelegynae</taxon>
        <taxon>Araneoidea</taxon>
        <taxon>Araneidae</taxon>
        <taxon>Caerostris</taxon>
    </lineage>
</organism>
<evidence type="ECO:0000313" key="2">
    <source>
        <dbReference type="EMBL" id="GIY11937.1"/>
    </source>
</evidence>
<comment type="caution">
    <text evidence="2">The sequence shown here is derived from an EMBL/GenBank/DDBJ whole genome shotgun (WGS) entry which is preliminary data.</text>
</comment>
<name>A0AAV4QV00_CAEEX</name>
<feature type="region of interest" description="Disordered" evidence="1">
    <location>
        <begin position="1"/>
        <end position="28"/>
    </location>
</feature>
<accession>A0AAV4QV00</accession>
<keyword evidence="3" id="KW-1185">Reference proteome</keyword>